<sequence>MARGEVPLPIRLAVSLGVVLALVLALALVVRSAASVSGMRVSAVFTHAGQGLDPNSPVKIRGITVGGVDSVTLDHQGRAVIAMHVEPGVKVPETVTAAIEPSSVFGPKFVNLVLGSGETAGPYLGDDAVITRTEAPTDLSDSLSAAHEGLGAVDPQDITTIVHTLGRGLDGKGPQIRGIVDSTGKIVEVAHRRRGEFRRFIGDAGALSASLADKGDDLVAISSDLNVITPDLLKRADKIRALLREFDEISHLTAHGLRKHRRDLKAAVNAGERAAALLYAQLGVAGEGVRGLNQLLSVLNDLVTGQGPDGANQIKMEAFIATDICELFVGACGPTNGR</sequence>
<evidence type="ECO:0000259" key="2">
    <source>
        <dbReference type="Pfam" id="PF11887"/>
    </source>
</evidence>
<dbReference type="Proteomes" id="UP000199111">
    <property type="component" value="Unassembled WGS sequence"/>
</dbReference>
<dbReference type="PANTHER" id="PTHR33371">
    <property type="entry name" value="INTERMEMBRANE PHOSPHOLIPID TRANSPORT SYSTEM BINDING PROTEIN MLAD-RELATED"/>
    <property type="match status" value="1"/>
</dbReference>
<protein>
    <submittedName>
        <fullName evidence="3">Phospholipid/cholesterol/gamma-HCH transport system substrate-binding protein</fullName>
    </submittedName>
</protein>
<dbReference type="NCBIfam" id="TIGR00996">
    <property type="entry name" value="Mtu_fam_mce"/>
    <property type="match status" value="1"/>
</dbReference>
<proteinExistence type="predicted"/>
<accession>A0A1I3N7B9</accession>
<evidence type="ECO:0000313" key="4">
    <source>
        <dbReference type="Proteomes" id="UP000199111"/>
    </source>
</evidence>
<keyword evidence="4" id="KW-1185">Reference proteome</keyword>
<dbReference type="EMBL" id="FOQY01000006">
    <property type="protein sequence ID" value="SFJ05154.1"/>
    <property type="molecule type" value="Genomic_DNA"/>
</dbReference>
<dbReference type="Pfam" id="PF02470">
    <property type="entry name" value="MlaD"/>
    <property type="match status" value="1"/>
</dbReference>
<feature type="domain" description="Mammalian cell entry C-terminal" evidence="2">
    <location>
        <begin position="124"/>
        <end position="280"/>
    </location>
</feature>
<dbReference type="InterPro" id="IPR052336">
    <property type="entry name" value="MlaD_Phospholipid_Transporter"/>
</dbReference>
<dbReference type="InterPro" id="IPR003399">
    <property type="entry name" value="Mce/MlaD"/>
</dbReference>
<feature type="domain" description="Mce/MlaD" evidence="1">
    <location>
        <begin position="39"/>
        <end position="113"/>
    </location>
</feature>
<dbReference type="AlphaFoldDB" id="A0A1I3N7B9"/>
<reference evidence="4" key="1">
    <citation type="submission" date="2016-10" db="EMBL/GenBank/DDBJ databases">
        <authorList>
            <person name="Varghese N."/>
            <person name="Submissions S."/>
        </authorList>
    </citation>
    <scope>NUCLEOTIDE SEQUENCE [LARGE SCALE GENOMIC DNA]</scope>
    <source>
        <strain evidence="4">CGMCC 4.2126</strain>
    </source>
</reference>
<dbReference type="InterPro" id="IPR005693">
    <property type="entry name" value="Mce"/>
</dbReference>
<dbReference type="PANTHER" id="PTHR33371:SF4">
    <property type="entry name" value="INTERMEMBRANE PHOSPHOLIPID TRANSPORT SYSTEM BINDING PROTEIN MLAD"/>
    <property type="match status" value="1"/>
</dbReference>
<dbReference type="Pfam" id="PF11887">
    <property type="entry name" value="Mce4_CUP1"/>
    <property type="match status" value="1"/>
</dbReference>
<organism evidence="3 4">
    <name type="scientific">Streptosporangium canum</name>
    <dbReference type="NCBI Taxonomy" id="324952"/>
    <lineage>
        <taxon>Bacteria</taxon>
        <taxon>Bacillati</taxon>
        <taxon>Actinomycetota</taxon>
        <taxon>Actinomycetes</taxon>
        <taxon>Streptosporangiales</taxon>
        <taxon>Streptosporangiaceae</taxon>
        <taxon>Streptosporangium</taxon>
    </lineage>
</organism>
<dbReference type="InterPro" id="IPR024516">
    <property type="entry name" value="Mce_C"/>
</dbReference>
<gene>
    <name evidence="3" type="ORF">SAMN05216275_106135</name>
</gene>
<evidence type="ECO:0000259" key="1">
    <source>
        <dbReference type="Pfam" id="PF02470"/>
    </source>
</evidence>
<evidence type="ECO:0000313" key="3">
    <source>
        <dbReference type="EMBL" id="SFJ05154.1"/>
    </source>
</evidence>
<dbReference type="GeneID" id="96298080"/>
<dbReference type="RefSeq" id="WP_093886988.1">
    <property type="nucleotide sequence ID" value="NZ_FOQY01000006.1"/>
</dbReference>
<name>A0A1I3N7B9_9ACTN</name>